<comment type="caution">
    <text evidence="4">The sequence shown here is derived from an EMBL/GenBank/DDBJ whole genome shotgun (WGS) entry which is preliminary data.</text>
</comment>
<feature type="domain" description="Polyribonucleotide nucleotidyltransferase RNA-binding" evidence="3">
    <location>
        <begin position="26"/>
        <end position="102"/>
    </location>
</feature>
<dbReference type="Pfam" id="PF03726">
    <property type="entry name" value="PNPase"/>
    <property type="match status" value="1"/>
</dbReference>
<proteinExistence type="predicted"/>
<dbReference type="InterPro" id="IPR001247">
    <property type="entry name" value="ExoRNase_PH_dom1"/>
</dbReference>
<dbReference type="GO" id="GO:0005829">
    <property type="term" value="C:cytosol"/>
    <property type="evidence" value="ECO:0007669"/>
    <property type="project" value="TreeGrafter"/>
</dbReference>
<feature type="domain" description="Exoribonuclease phosphorolytic" evidence="2">
    <location>
        <begin position="106"/>
        <end position="238"/>
    </location>
</feature>
<dbReference type="EMBL" id="BARS01049339">
    <property type="protein sequence ID" value="GAG31872.1"/>
    <property type="molecule type" value="Genomic_DNA"/>
</dbReference>
<name>X0X8W8_9ZZZZ</name>
<reference evidence="4" key="1">
    <citation type="journal article" date="2014" name="Front. Microbiol.">
        <title>High frequency of phylogenetically diverse reductive dehalogenase-homologous genes in deep subseafloor sedimentary metagenomes.</title>
        <authorList>
            <person name="Kawai M."/>
            <person name="Futagami T."/>
            <person name="Toyoda A."/>
            <person name="Takaki Y."/>
            <person name="Nishi S."/>
            <person name="Hori S."/>
            <person name="Arai W."/>
            <person name="Tsubouchi T."/>
            <person name="Morono Y."/>
            <person name="Uchiyama I."/>
            <person name="Ito T."/>
            <person name="Fujiyama A."/>
            <person name="Inagaki F."/>
            <person name="Takami H."/>
        </authorList>
    </citation>
    <scope>NUCLEOTIDE SEQUENCE</scope>
    <source>
        <strain evidence="4">Expedition CK06-06</strain>
    </source>
</reference>
<feature type="non-terminal residue" evidence="4">
    <location>
        <position position="241"/>
    </location>
</feature>
<evidence type="ECO:0000259" key="3">
    <source>
        <dbReference type="Pfam" id="PF03726"/>
    </source>
</evidence>
<sequence>AMQRRMGEEIGKAKNPGVQRVLDAAILERVRDLVQEPLSGLVGGALSRDERHEQEEALRRQMLEQLGPDVESGMAQQAFGVVFKELLRRRVLDARIRIDGRSLGAIRDVTAEVGLLPRTHGSALFTRGQTQTLTIATLGTVSDEQRIEGLGGDSTKRYMHHYNFPPYSTGEARPLRGPRRREIGHGALAERALLPVLPDQQEFPYTIRLVSEVVSSNGSTSMASACACTLALLDTGVPLKA</sequence>
<gene>
    <name evidence="4" type="ORF">S01H1_73813</name>
</gene>
<feature type="non-terminal residue" evidence="4">
    <location>
        <position position="1"/>
    </location>
</feature>
<dbReference type="PANTHER" id="PTHR11252:SF0">
    <property type="entry name" value="POLYRIBONUCLEOTIDE NUCLEOTIDYLTRANSFERASE 1, MITOCHONDRIAL"/>
    <property type="match status" value="1"/>
</dbReference>
<dbReference type="GO" id="GO:0000175">
    <property type="term" value="F:3'-5'-RNA exonuclease activity"/>
    <property type="evidence" value="ECO:0007669"/>
    <property type="project" value="TreeGrafter"/>
</dbReference>
<dbReference type="AlphaFoldDB" id="X0X8W8"/>
<organism evidence="4">
    <name type="scientific">marine sediment metagenome</name>
    <dbReference type="NCBI Taxonomy" id="412755"/>
    <lineage>
        <taxon>unclassified sequences</taxon>
        <taxon>metagenomes</taxon>
        <taxon>ecological metagenomes</taxon>
    </lineage>
</organism>
<dbReference type="Pfam" id="PF01138">
    <property type="entry name" value="RNase_PH"/>
    <property type="match status" value="1"/>
</dbReference>
<evidence type="ECO:0000256" key="1">
    <source>
        <dbReference type="ARBA" id="ARBA00022884"/>
    </source>
</evidence>
<dbReference type="InterPro" id="IPR027408">
    <property type="entry name" value="PNPase/RNase_PH_dom_sf"/>
</dbReference>
<dbReference type="GO" id="GO:0004654">
    <property type="term" value="F:polyribonucleotide nucleotidyltransferase activity"/>
    <property type="evidence" value="ECO:0007669"/>
    <property type="project" value="InterPro"/>
</dbReference>
<accession>X0X8W8</accession>
<dbReference type="Gene3D" id="3.30.230.70">
    <property type="entry name" value="GHMP Kinase, N-terminal domain"/>
    <property type="match status" value="1"/>
</dbReference>
<dbReference type="InterPro" id="IPR012162">
    <property type="entry name" value="PNPase"/>
</dbReference>
<dbReference type="InterPro" id="IPR015848">
    <property type="entry name" value="PNPase_PH_RNA-bd_bac/org-type"/>
</dbReference>
<dbReference type="GO" id="GO:0006396">
    <property type="term" value="P:RNA processing"/>
    <property type="evidence" value="ECO:0007669"/>
    <property type="project" value="InterPro"/>
</dbReference>
<evidence type="ECO:0000259" key="2">
    <source>
        <dbReference type="Pfam" id="PF01138"/>
    </source>
</evidence>
<dbReference type="GO" id="GO:0006402">
    <property type="term" value="P:mRNA catabolic process"/>
    <property type="evidence" value="ECO:0007669"/>
    <property type="project" value="InterPro"/>
</dbReference>
<protein>
    <submittedName>
        <fullName evidence="4">Uncharacterized protein</fullName>
    </submittedName>
</protein>
<dbReference type="PANTHER" id="PTHR11252">
    <property type="entry name" value="POLYRIBONUCLEOTIDE NUCLEOTIDYLTRANSFERASE"/>
    <property type="match status" value="1"/>
</dbReference>
<dbReference type="GO" id="GO:0003723">
    <property type="term" value="F:RNA binding"/>
    <property type="evidence" value="ECO:0007669"/>
    <property type="project" value="UniProtKB-KW"/>
</dbReference>
<keyword evidence="1" id="KW-0694">RNA-binding</keyword>
<dbReference type="SUPFAM" id="SSF54211">
    <property type="entry name" value="Ribosomal protein S5 domain 2-like"/>
    <property type="match status" value="1"/>
</dbReference>
<dbReference type="InterPro" id="IPR020568">
    <property type="entry name" value="Ribosomal_Su5_D2-typ_SF"/>
</dbReference>
<evidence type="ECO:0000313" key="4">
    <source>
        <dbReference type="EMBL" id="GAG31872.1"/>
    </source>
</evidence>